<feature type="domain" description="Peptidase C54 catalytic" evidence="13">
    <location>
        <begin position="107"/>
        <end position="387"/>
    </location>
</feature>
<evidence type="ECO:0000256" key="5">
    <source>
        <dbReference type="ARBA" id="ARBA00022670"/>
    </source>
</evidence>
<comment type="caution">
    <text evidence="14">The sequence shown here is derived from an EMBL/GenBank/DDBJ whole genome shotgun (WGS) entry which is preliminary data.</text>
</comment>
<evidence type="ECO:0000313" key="14">
    <source>
        <dbReference type="EMBL" id="KAJ8096968.1"/>
    </source>
</evidence>
<keyword evidence="7" id="KW-0788">Thiol protease</keyword>
<reference evidence="14" key="1">
    <citation type="submission" date="2023-03" db="EMBL/GenBank/DDBJ databases">
        <title>Near-Complete genome sequence of Lipomyces tetrasporous NRRL Y-64009, an oleaginous yeast capable of growing on lignocellulosic hydrolysates.</title>
        <authorList>
            <consortium name="Lawrence Berkeley National Laboratory"/>
            <person name="Jagtap S.S."/>
            <person name="Liu J.-J."/>
            <person name="Walukiewicz H.E."/>
            <person name="Pangilinan J."/>
            <person name="Lipzen A."/>
            <person name="Ahrendt S."/>
            <person name="Koriabine M."/>
            <person name="Cobaugh K."/>
            <person name="Salamov A."/>
            <person name="Yoshinaga Y."/>
            <person name="Ng V."/>
            <person name="Daum C."/>
            <person name="Grigoriev I.V."/>
            <person name="Slininger P.J."/>
            <person name="Dien B.S."/>
            <person name="Jin Y.-S."/>
            <person name="Rao C.V."/>
        </authorList>
    </citation>
    <scope>NUCLEOTIDE SEQUENCE</scope>
    <source>
        <strain evidence="14">NRRL Y-64009</strain>
    </source>
</reference>
<evidence type="ECO:0000256" key="3">
    <source>
        <dbReference type="ARBA" id="ARBA00022448"/>
    </source>
</evidence>
<dbReference type="EC" id="3.4.22.-" evidence="11"/>
<dbReference type="GO" id="GO:0016485">
    <property type="term" value="P:protein processing"/>
    <property type="evidence" value="ECO:0007669"/>
    <property type="project" value="TreeGrafter"/>
</dbReference>
<dbReference type="PANTHER" id="PTHR22624:SF49">
    <property type="entry name" value="CYSTEINE PROTEASE"/>
    <property type="match status" value="1"/>
</dbReference>
<accession>A0AAD7VPC6</accession>
<keyword evidence="9" id="KW-0072">Autophagy</keyword>
<keyword evidence="8" id="KW-0653">Protein transport</keyword>
<evidence type="ECO:0000256" key="2">
    <source>
        <dbReference type="ARBA" id="ARBA00010958"/>
    </source>
</evidence>
<dbReference type="GeneID" id="80883872"/>
<comment type="function">
    <text evidence="11">Required for selective autophagic degradation of the nucleus (nucleophagy) as well as for mitophagy which contributes to regulate mitochondrial quantity and quality by eliminating the mitochondria to a basal level to fulfill cellular energy requirements and preventing excess ROS production.</text>
</comment>
<evidence type="ECO:0000256" key="8">
    <source>
        <dbReference type="ARBA" id="ARBA00022927"/>
    </source>
</evidence>
<evidence type="ECO:0000256" key="11">
    <source>
        <dbReference type="RuleBase" id="RU363115"/>
    </source>
</evidence>
<keyword evidence="15" id="KW-1185">Reference proteome</keyword>
<evidence type="ECO:0000256" key="7">
    <source>
        <dbReference type="ARBA" id="ARBA00022807"/>
    </source>
</evidence>
<evidence type="ECO:0000256" key="1">
    <source>
        <dbReference type="ARBA" id="ARBA00004329"/>
    </source>
</evidence>
<organism evidence="14 15">
    <name type="scientific">Lipomyces tetrasporus</name>
    <dbReference type="NCBI Taxonomy" id="54092"/>
    <lineage>
        <taxon>Eukaryota</taxon>
        <taxon>Fungi</taxon>
        <taxon>Dikarya</taxon>
        <taxon>Ascomycota</taxon>
        <taxon>Saccharomycotina</taxon>
        <taxon>Lipomycetes</taxon>
        <taxon>Lipomycetales</taxon>
        <taxon>Lipomycetaceae</taxon>
        <taxon>Lipomyces</taxon>
    </lineage>
</organism>
<gene>
    <name evidence="14" type="ORF">POJ06DRAFT_262127</name>
</gene>
<dbReference type="GO" id="GO:0000045">
    <property type="term" value="P:autophagosome assembly"/>
    <property type="evidence" value="ECO:0007669"/>
    <property type="project" value="TreeGrafter"/>
</dbReference>
<feature type="compositionally biased region" description="Acidic residues" evidence="12">
    <location>
        <begin position="448"/>
        <end position="465"/>
    </location>
</feature>
<keyword evidence="3" id="KW-0813">Transport</keyword>
<evidence type="ECO:0000256" key="9">
    <source>
        <dbReference type="ARBA" id="ARBA00023006"/>
    </source>
</evidence>
<evidence type="ECO:0000256" key="12">
    <source>
        <dbReference type="SAM" id="MobiDB-lite"/>
    </source>
</evidence>
<sequence length="485" mass="54112">MDNIQRFVNYLLDPEAVNTDHKSPLWSLGVEYSPVPDHPPPKSESFTPPLIQQHNTAASAKSKLSSYLTNASNALRKSSPSIDQADSDGKTTPEVPEMVIATWPSVFVDNIGSKLYMTYRTDFPLIPRTSNGPSSISVGSLLRGQITDRAGFTSDVGWGCMIRSGQTLLANTLISLHGMQPGSSKERRIISWFADDPRAPFSVQNIVYHGWVACGKHPGEWFGPSAAARCMQITCSNFKESQLRVYIGGDAGDVYEDSLMRVSGGPADFKPTLVLLGIRLGIEKITPVYHEALKFCLRVPQAVGIAGGRPSSSHYFFGYQNSNFFYFDPHYPRKALPYRADYESYTEDEIASVHTRRVRSIKVEDMDPSMLIGFLIRDMGDWNDWISRVENFRGRKFIHVSKSEPVFGQGNRINSDGYVDLGPNRRRKSVLVEPAGNESEDFEHIALGEDDDDNGVQELESEDEDGQKQKSQEDEDDLDFDKCAT</sequence>
<feature type="region of interest" description="Disordered" evidence="12">
    <location>
        <begin position="433"/>
        <end position="485"/>
    </location>
</feature>
<dbReference type="GO" id="GO:0015031">
    <property type="term" value="P:protein transport"/>
    <property type="evidence" value="ECO:0007669"/>
    <property type="project" value="UniProtKB-KW"/>
</dbReference>
<evidence type="ECO:0000256" key="6">
    <source>
        <dbReference type="ARBA" id="ARBA00022801"/>
    </source>
</evidence>
<dbReference type="GO" id="GO:0000423">
    <property type="term" value="P:mitophagy"/>
    <property type="evidence" value="ECO:0007669"/>
    <property type="project" value="TreeGrafter"/>
</dbReference>
<comment type="subcellular location">
    <subcellularLocation>
        <location evidence="11">Nucleus</location>
    </subcellularLocation>
    <subcellularLocation>
        <location evidence="11">Cytoplasm</location>
    </subcellularLocation>
    <subcellularLocation>
        <location evidence="1">Preautophagosomal structure</location>
    </subcellularLocation>
</comment>
<keyword evidence="11" id="KW-0539">Nucleus</keyword>
<dbReference type="PANTHER" id="PTHR22624">
    <property type="entry name" value="CYSTEINE PROTEASE ATG4"/>
    <property type="match status" value="1"/>
</dbReference>
<dbReference type="SUPFAM" id="SSF54001">
    <property type="entry name" value="Cysteine proteinases"/>
    <property type="match status" value="1"/>
</dbReference>
<dbReference type="RefSeq" id="XP_056040418.1">
    <property type="nucleotide sequence ID" value="XM_056188706.1"/>
</dbReference>
<comment type="catalytic activity">
    <reaction evidence="10">
        <text>[protein]-C-terminal L-amino acid-glycyl-phosphatidylethanolamide + H2O = [protein]-C-terminal L-amino acid-glycine + a 1,2-diacyl-sn-glycero-3-phosphoethanolamine</text>
        <dbReference type="Rhea" id="RHEA:67548"/>
        <dbReference type="Rhea" id="RHEA-COMP:17323"/>
        <dbReference type="Rhea" id="RHEA-COMP:17324"/>
        <dbReference type="ChEBI" id="CHEBI:15377"/>
        <dbReference type="ChEBI" id="CHEBI:64612"/>
        <dbReference type="ChEBI" id="CHEBI:172940"/>
        <dbReference type="ChEBI" id="CHEBI:172941"/>
    </reaction>
    <physiologicalReaction direction="left-to-right" evidence="10">
        <dbReference type="Rhea" id="RHEA:67549"/>
    </physiologicalReaction>
</comment>
<proteinExistence type="inferred from homology"/>
<dbReference type="AlphaFoldDB" id="A0AAD7VPC6"/>
<keyword evidence="6 11" id="KW-0378">Hydrolase</keyword>
<dbReference type="GO" id="GO:0035973">
    <property type="term" value="P:aggrephagy"/>
    <property type="evidence" value="ECO:0007669"/>
    <property type="project" value="TreeGrafter"/>
</dbReference>
<protein>
    <recommendedName>
        <fullName evidence="11">Cysteine protease</fullName>
        <ecNumber evidence="11">3.4.22.-</ecNumber>
    </recommendedName>
</protein>
<name>A0AAD7VPC6_9ASCO</name>
<keyword evidence="5 11" id="KW-0645">Protease</keyword>
<dbReference type="EMBL" id="JARPMG010000012">
    <property type="protein sequence ID" value="KAJ8096968.1"/>
    <property type="molecule type" value="Genomic_DNA"/>
</dbReference>
<dbReference type="GO" id="GO:0004197">
    <property type="term" value="F:cysteine-type endopeptidase activity"/>
    <property type="evidence" value="ECO:0007669"/>
    <property type="project" value="TreeGrafter"/>
</dbReference>
<evidence type="ECO:0000259" key="13">
    <source>
        <dbReference type="Pfam" id="PF03416"/>
    </source>
</evidence>
<dbReference type="InterPro" id="IPR005078">
    <property type="entry name" value="Peptidase_C54"/>
</dbReference>
<evidence type="ECO:0000256" key="4">
    <source>
        <dbReference type="ARBA" id="ARBA00022490"/>
    </source>
</evidence>
<dbReference type="Pfam" id="PF03416">
    <property type="entry name" value="Peptidase_C54"/>
    <property type="match status" value="1"/>
</dbReference>
<evidence type="ECO:0000313" key="15">
    <source>
        <dbReference type="Proteomes" id="UP001217417"/>
    </source>
</evidence>
<dbReference type="InterPro" id="IPR038765">
    <property type="entry name" value="Papain-like_cys_pep_sf"/>
</dbReference>
<dbReference type="InterPro" id="IPR046792">
    <property type="entry name" value="Peptidase_C54_cat"/>
</dbReference>
<dbReference type="GO" id="GO:0000407">
    <property type="term" value="C:phagophore assembly site"/>
    <property type="evidence" value="ECO:0007669"/>
    <property type="project" value="UniProtKB-SubCell"/>
</dbReference>
<dbReference type="GO" id="GO:0005634">
    <property type="term" value="C:nucleus"/>
    <property type="evidence" value="ECO:0007669"/>
    <property type="project" value="UniProtKB-SubCell"/>
</dbReference>
<dbReference type="GO" id="GO:0019786">
    <property type="term" value="F:protein-phosphatidylethanolamide deconjugating activity"/>
    <property type="evidence" value="ECO:0007669"/>
    <property type="project" value="InterPro"/>
</dbReference>
<dbReference type="GO" id="GO:0034727">
    <property type="term" value="P:piecemeal microautophagy of the nucleus"/>
    <property type="evidence" value="ECO:0007669"/>
    <property type="project" value="TreeGrafter"/>
</dbReference>
<dbReference type="Proteomes" id="UP001217417">
    <property type="component" value="Unassembled WGS sequence"/>
</dbReference>
<evidence type="ECO:0000256" key="10">
    <source>
        <dbReference type="ARBA" id="ARBA00029362"/>
    </source>
</evidence>
<comment type="similarity">
    <text evidence="2 11">Belongs to the peptidase C54 family.</text>
</comment>
<keyword evidence="4 11" id="KW-0963">Cytoplasm</keyword>